<dbReference type="EMBL" id="UOFU01000308">
    <property type="protein sequence ID" value="VAX03057.1"/>
    <property type="molecule type" value="Genomic_DNA"/>
</dbReference>
<feature type="region of interest" description="Disordered" evidence="1">
    <location>
        <begin position="25"/>
        <end position="79"/>
    </location>
</feature>
<dbReference type="PROSITE" id="PS51257">
    <property type="entry name" value="PROKAR_LIPOPROTEIN"/>
    <property type="match status" value="1"/>
</dbReference>
<evidence type="ECO:0008006" key="3">
    <source>
        <dbReference type="Google" id="ProtNLM"/>
    </source>
</evidence>
<evidence type="ECO:0000313" key="2">
    <source>
        <dbReference type="EMBL" id="VAX03057.1"/>
    </source>
</evidence>
<gene>
    <name evidence="2" type="ORF">MNBD_GAMMA20-1685</name>
</gene>
<dbReference type="AlphaFoldDB" id="A0A3B1BDH5"/>
<protein>
    <recommendedName>
        <fullName evidence="3">LysM domain-containing protein</fullName>
    </recommendedName>
</protein>
<organism evidence="2">
    <name type="scientific">hydrothermal vent metagenome</name>
    <dbReference type="NCBI Taxonomy" id="652676"/>
    <lineage>
        <taxon>unclassified sequences</taxon>
        <taxon>metagenomes</taxon>
        <taxon>ecological metagenomes</taxon>
    </lineage>
</organism>
<name>A0A3B1BDH5_9ZZZZ</name>
<evidence type="ECO:0000256" key="1">
    <source>
        <dbReference type="SAM" id="MobiDB-lite"/>
    </source>
</evidence>
<reference evidence="2" key="1">
    <citation type="submission" date="2018-06" db="EMBL/GenBank/DDBJ databases">
        <authorList>
            <person name="Zhirakovskaya E."/>
        </authorList>
    </citation>
    <scope>NUCLEOTIDE SEQUENCE</scope>
</reference>
<proteinExistence type="predicted"/>
<dbReference type="Gene3D" id="3.10.350.10">
    <property type="entry name" value="LysM domain"/>
    <property type="match status" value="1"/>
</dbReference>
<accession>A0A3B1BDH5</accession>
<dbReference type="InterPro" id="IPR036779">
    <property type="entry name" value="LysM_dom_sf"/>
</dbReference>
<sequence length="286" mass="30107">MRGVEKSGSWLALMLAGVLAGCASLPGEESGVEPGSQAAEGQPTAVPEDAATGRESASPVADGGAGTPAEAVEPLQRSSTLALAEARGDIDATMADVRMAEARNMPQLEASTKLQQAREAVDVGDAALARKLAGEAATRVRAALNEYYAGMAQQRITLLRGEHSGKMSSTQRMRLDSAESALKAGQPEVSLMLVNALVDEVTPDAVFKSPLMNDSKLTQVMVRDGDTLSAIAARPEVYDNANLWPLLLKANRDKLSHVDEVPVGIELVIPRNASPEEIKEALAQTR</sequence>